<dbReference type="InterPro" id="IPR012337">
    <property type="entry name" value="RNaseH-like_sf"/>
</dbReference>
<protein>
    <recommendedName>
        <fullName evidence="11">BED-type domain-containing protein</fullName>
    </recommendedName>
</protein>
<feature type="region of interest" description="Disordered" evidence="10">
    <location>
        <begin position="75"/>
        <end position="153"/>
    </location>
</feature>
<evidence type="ECO:0000256" key="7">
    <source>
        <dbReference type="ARBA" id="ARBA00023163"/>
    </source>
</evidence>
<evidence type="ECO:0000256" key="9">
    <source>
        <dbReference type="PROSITE-ProRule" id="PRU00027"/>
    </source>
</evidence>
<comment type="caution">
    <text evidence="12">The sequence shown here is derived from an EMBL/GenBank/DDBJ whole genome shotgun (WGS) entry which is preliminary data.</text>
</comment>
<keyword evidence="6" id="KW-0238">DNA-binding</keyword>
<proteinExistence type="predicted"/>
<dbReference type="Pfam" id="PF02892">
    <property type="entry name" value="zf-BED"/>
    <property type="match status" value="1"/>
</dbReference>
<dbReference type="InterPro" id="IPR003656">
    <property type="entry name" value="Znf_BED"/>
</dbReference>
<dbReference type="EMBL" id="NBSK02000008">
    <property type="protein sequence ID" value="KAJ0192475.1"/>
    <property type="molecule type" value="Genomic_DNA"/>
</dbReference>
<dbReference type="InterPro" id="IPR052035">
    <property type="entry name" value="ZnF_BED_domain_contain"/>
</dbReference>
<evidence type="ECO:0000256" key="8">
    <source>
        <dbReference type="ARBA" id="ARBA00023242"/>
    </source>
</evidence>
<keyword evidence="5" id="KW-0805">Transcription regulation</keyword>
<evidence type="ECO:0000256" key="1">
    <source>
        <dbReference type="ARBA" id="ARBA00004123"/>
    </source>
</evidence>
<evidence type="ECO:0000259" key="11">
    <source>
        <dbReference type="PROSITE" id="PS50808"/>
    </source>
</evidence>
<dbReference type="PANTHER" id="PTHR46481:SF8">
    <property type="entry name" value="ZINC FINGER BED DOMAIN-CONTAINING PROTEIN RICESLEEPER 1-LIKE"/>
    <property type="match status" value="1"/>
</dbReference>
<keyword evidence="13" id="KW-1185">Reference proteome</keyword>
<evidence type="ECO:0000256" key="6">
    <source>
        <dbReference type="ARBA" id="ARBA00023125"/>
    </source>
</evidence>
<dbReference type="SMART" id="SM00614">
    <property type="entry name" value="ZnF_BED"/>
    <property type="match status" value="1"/>
</dbReference>
<sequence>MGYTEVLTSFTKFKNSCLPPQWNGLLTLLHKGLAEHVGGSDGSNKYIMTIVYDIYNRINLDYGFLIWSQLKQEQSAGEEEEEQHEGSPRGNTPPRPPTPVEVVVDSVPTPREATKNQNTSLRDELDPVIDVTNESNEPANDMDNVDEHAKNKGGRSKRSFIWDHFKKVKGRNGKVKCDYCPLIMAGGSKENGTSAMAYHLKNVCRRSPLYKKEGMKKQATLNFKPTTKGQSGDTLASHHFNQEKAMKFLERMCIKDNRPFSIVDDEGFREFVWEINPMFKISSRWTVANDCLSTHEEEQKKLKKILKNQTLSLTTDTWTSVQNFNYLCLTTHWVDDNWTLNKRILNFCQIPNHKGVTIGKCVIVCYFGVYMLQEIDINYSSYFYNEGNDVDGEKISTRKRKNSKKNDRVLGAPEDEDREKASFISSKQDIFLDYCLGLIYGTNSKKSNEVNQRVLETLKELFIQYKKMTDKENEKKTTGSSTATTASYSSFVDLDLDDGYAKYFENHGKVINNTELDIYLVDTTEKKMKGDNFDVLSWWYRNSGKYPILSQIAKDILGMPISTVASESAFSTSGRVINKFRSSLTPKTAEALICTQDWLHSTPSDSQETTIHGLQLQELMVNLEKL</sequence>
<evidence type="ECO:0000256" key="2">
    <source>
        <dbReference type="ARBA" id="ARBA00022723"/>
    </source>
</evidence>
<dbReference type="Gene3D" id="1.10.10.1070">
    <property type="entry name" value="Zinc finger, BED domain-containing"/>
    <property type="match status" value="1"/>
</dbReference>
<accession>A0A9R1WXA1</accession>
<feature type="domain" description="BED-type" evidence="11">
    <location>
        <begin position="156"/>
        <end position="211"/>
    </location>
</feature>
<evidence type="ECO:0000256" key="4">
    <source>
        <dbReference type="ARBA" id="ARBA00022833"/>
    </source>
</evidence>
<dbReference type="GO" id="GO:0005634">
    <property type="term" value="C:nucleus"/>
    <property type="evidence" value="ECO:0007669"/>
    <property type="project" value="UniProtKB-SubCell"/>
</dbReference>
<evidence type="ECO:0000256" key="5">
    <source>
        <dbReference type="ARBA" id="ARBA00023015"/>
    </source>
</evidence>
<dbReference type="GO" id="GO:0008270">
    <property type="term" value="F:zinc ion binding"/>
    <property type="evidence" value="ECO:0007669"/>
    <property type="project" value="UniProtKB-KW"/>
</dbReference>
<dbReference type="GO" id="GO:0046983">
    <property type="term" value="F:protein dimerization activity"/>
    <property type="evidence" value="ECO:0007669"/>
    <property type="project" value="InterPro"/>
</dbReference>
<organism evidence="12 13">
    <name type="scientific">Lactuca sativa</name>
    <name type="common">Garden lettuce</name>
    <dbReference type="NCBI Taxonomy" id="4236"/>
    <lineage>
        <taxon>Eukaryota</taxon>
        <taxon>Viridiplantae</taxon>
        <taxon>Streptophyta</taxon>
        <taxon>Embryophyta</taxon>
        <taxon>Tracheophyta</taxon>
        <taxon>Spermatophyta</taxon>
        <taxon>Magnoliopsida</taxon>
        <taxon>eudicotyledons</taxon>
        <taxon>Gunneridae</taxon>
        <taxon>Pentapetalae</taxon>
        <taxon>asterids</taxon>
        <taxon>campanulids</taxon>
        <taxon>Asterales</taxon>
        <taxon>Asteraceae</taxon>
        <taxon>Cichorioideae</taxon>
        <taxon>Cichorieae</taxon>
        <taxon>Lactucinae</taxon>
        <taxon>Lactuca</taxon>
    </lineage>
</organism>
<dbReference type="PROSITE" id="PS50808">
    <property type="entry name" value="ZF_BED"/>
    <property type="match status" value="1"/>
</dbReference>
<gene>
    <name evidence="12" type="ORF">LSAT_V11C800450880</name>
</gene>
<keyword evidence="2" id="KW-0479">Metal-binding</keyword>
<comment type="subcellular location">
    <subcellularLocation>
        <location evidence="1">Nucleus</location>
    </subcellularLocation>
</comment>
<keyword evidence="7" id="KW-0804">Transcription</keyword>
<reference evidence="12 13" key="1">
    <citation type="journal article" date="2017" name="Nat. Commun.">
        <title>Genome assembly with in vitro proximity ligation data and whole-genome triplication in lettuce.</title>
        <authorList>
            <person name="Reyes-Chin-Wo S."/>
            <person name="Wang Z."/>
            <person name="Yang X."/>
            <person name="Kozik A."/>
            <person name="Arikit S."/>
            <person name="Song C."/>
            <person name="Xia L."/>
            <person name="Froenicke L."/>
            <person name="Lavelle D.O."/>
            <person name="Truco M.J."/>
            <person name="Xia R."/>
            <person name="Zhu S."/>
            <person name="Xu C."/>
            <person name="Xu H."/>
            <person name="Xu X."/>
            <person name="Cox K."/>
            <person name="Korf I."/>
            <person name="Meyers B.C."/>
            <person name="Michelmore R.W."/>
        </authorList>
    </citation>
    <scope>NUCLEOTIDE SEQUENCE [LARGE SCALE GENOMIC DNA]</scope>
    <source>
        <strain evidence="13">cv. Salinas</strain>
        <tissue evidence="12">Seedlings</tissue>
    </source>
</reference>
<keyword evidence="8" id="KW-0539">Nucleus</keyword>
<dbReference type="Pfam" id="PF05699">
    <property type="entry name" value="Dimer_Tnp_hAT"/>
    <property type="match status" value="1"/>
</dbReference>
<evidence type="ECO:0000313" key="12">
    <source>
        <dbReference type="EMBL" id="KAJ0192475.1"/>
    </source>
</evidence>
<dbReference type="GO" id="GO:0003677">
    <property type="term" value="F:DNA binding"/>
    <property type="evidence" value="ECO:0007669"/>
    <property type="project" value="UniProtKB-KW"/>
</dbReference>
<dbReference type="SUPFAM" id="SSF57667">
    <property type="entry name" value="beta-beta-alpha zinc fingers"/>
    <property type="match status" value="1"/>
</dbReference>
<dbReference type="SUPFAM" id="SSF53098">
    <property type="entry name" value="Ribonuclease H-like"/>
    <property type="match status" value="2"/>
</dbReference>
<dbReference type="InterPro" id="IPR036236">
    <property type="entry name" value="Znf_C2H2_sf"/>
</dbReference>
<name>A0A9R1WXA1_LACSA</name>
<evidence type="ECO:0000256" key="3">
    <source>
        <dbReference type="ARBA" id="ARBA00022771"/>
    </source>
</evidence>
<dbReference type="PANTHER" id="PTHR46481">
    <property type="entry name" value="ZINC FINGER BED DOMAIN-CONTAINING PROTEIN 4"/>
    <property type="match status" value="1"/>
</dbReference>
<dbReference type="AlphaFoldDB" id="A0A9R1WXA1"/>
<keyword evidence="4" id="KW-0862">Zinc</keyword>
<dbReference type="InterPro" id="IPR008906">
    <property type="entry name" value="HATC_C_dom"/>
</dbReference>
<keyword evidence="3 9" id="KW-0863">Zinc-finger</keyword>
<dbReference type="Proteomes" id="UP000235145">
    <property type="component" value="Unassembled WGS sequence"/>
</dbReference>
<evidence type="ECO:0000313" key="13">
    <source>
        <dbReference type="Proteomes" id="UP000235145"/>
    </source>
</evidence>
<dbReference type="SUPFAM" id="SSF140996">
    <property type="entry name" value="Hermes dimerisation domain"/>
    <property type="match status" value="1"/>
</dbReference>
<evidence type="ECO:0000256" key="10">
    <source>
        <dbReference type="SAM" id="MobiDB-lite"/>
    </source>
</evidence>